<dbReference type="GO" id="GO:0015171">
    <property type="term" value="F:amino acid transmembrane transporter activity"/>
    <property type="evidence" value="ECO:0007669"/>
    <property type="project" value="TreeGrafter"/>
</dbReference>
<evidence type="ECO:0000313" key="8">
    <source>
        <dbReference type="Proteomes" id="UP000016201"/>
    </source>
</evidence>
<comment type="caution">
    <text evidence="7">The sequence shown here is derived from an EMBL/GenBank/DDBJ whole genome shotgun (WGS) entry which is preliminary data.</text>
</comment>
<evidence type="ECO:0000256" key="3">
    <source>
        <dbReference type="ARBA" id="ARBA00022692"/>
    </source>
</evidence>
<evidence type="ECO:0000256" key="5">
    <source>
        <dbReference type="ARBA" id="ARBA00023136"/>
    </source>
</evidence>
<evidence type="ECO:0000313" key="7">
    <source>
        <dbReference type="EMBL" id="EOR04545.1"/>
    </source>
</evidence>
<evidence type="ECO:0000256" key="2">
    <source>
        <dbReference type="ARBA" id="ARBA00022475"/>
    </source>
</evidence>
<proteinExistence type="predicted"/>
<evidence type="ECO:0000256" key="1">
    <source>
        <dbReference type="ARBA" id="ARBA00004651"/>
    </source>
</evidence>
<sequence>MIVTLSYIDIYKLIVKMSLAIILSMFVFSLSMSISPGPVNITILSTSLNHGFIKTFPFISGATIGFVLLLISVGFGFSKIINTYPIIFSLLEFLGAFFIIYIGYKILSSKPEIEVNHNSSIPNFIDGFLLQWLNPKAWIACASGTALFSAQNTNTPLIVFICIYFLICYLSLAIWGALGEKLSIALSNSKRILLFNRLMGFSLIFISIYMIFNIFTVK</sequence>
<evidence type="ECO:0000256" key="4">
    <source>
        <dbReference type="ARBA" id="ARBA00022989"/>
    </source>
</evidence>
<accession>R9AR59</accession>
<organism evidence="7 8">
    <name type="scientific">Acinetobacter tandoii DSM 14970 = CIP 107469</name>
    <dbReference type="NCBI Taxonomy" id="1120927"/>
    <lineage>
        <taxon>Bacteria</taxon>
        <taxon>Pseudomonadati</taxon>
        <taxon>Pseudomonadota</taxon>
        <taxon>Gammaproteobacteria</taxon>
        <taxon>Moraxellales</taxon>
        <taxon>Moraxellaceae</taxon>
        <taxon>Acinetobacter</taxon>
    </lineage>
</organism>
<dbReference type="EMBL" id="AQFM01000043">
    <property type="protein sequence ID" value="EOR04545.1"/>
    <property type="molecule type" value="Genomic_DNA"/>
</dbReference>
<feature type="transmembrane region" description="Helical" evidence="6">
    <location>
        <begin position="84"/>
        <end position="104"/>
    </location>
</feature>
<feature type="transmembrane region" description="Helical" evidence="6">
    <location>
        <begin position="55"/>
        <end position="77"/>
    </location>
</feature>
<name>R9AR59_9GAMM</name>
<gene>
    <name evidence="7" type="ORF">I593_03293</name>
</gene>
<keyword evidence="4 6" id="KW-1133">Transmembrane helix</keyword>
<dbReference type="AlphaFoldDB" id="R9AR59"/>
<feature type="transmembrane region" description="Helical" evidence="6">
    <location>
        <begin position="198"/>
        <end position="217"/>
    </location>
</feature>
<dbReference type="Proteomes" id="UP000016201">
    <property type="component" value="Unassembled WGS sequence"/>
</dbReference>
<dbReference type="GO" id="GO:0005886">
    <property type="term" value="C:plasma membrane"/>
    <property type="evidence" value="ECO:0007669"/>
    <property type="project" value="UniProtKB-SubCell"/>
</dbReference>
<keyword evidence="2" id="KW-1003">Cell membrane</keyword>
<dbReference type="PANTHER" id="PTHR30086">
    <property type="entry name" value="ARGININE EXPORTER PROTEIN ARGO"/>
    <property type="match status" value="1"/>
</dbReference>
<comment type="subcellular location">
    <subcellularLocation>
        <location evidence="1">Cell membrane</location>
        <topology evidence="1">Multi-pass membrane protein</topology>
    </subcellularLocation>
</comment>
<keyword evidence="3 6" id="KW-0812">Transmembrane</keyword>
<protein>
    <recommendedName>
        <fullName evidence="9">Threonine efflux protein</fullName>
    </recommendedName>
</protein>
<evidence type="ECO:0008006" key="9">
    <source>
        <dbReference type="Google" id="ProtNLM"/>
    </source>
</evidence>
<reference evidence="7 8" key="1">
    <citation type="submission" date="2013-03" db="EMBL/GenBank/DDBJ databases">
        <title>The Genome Sequence of Acinetobacter tandoii CIP 107469.</title>
        <authorList>
            <consortium name="The Broad Institute Genome Sequencing Platform"/>
            <consortium name="The Broad Institute Genome Sequencing Center for Infectious Disease"/>
            <person name="Cerqueira G."/>
            <person name="Feldgarden M."/>
            <person name="Courvalin P."/>
            <person name="Perichon B."/>
            <person name="Grillot-Courvalin C."/>
            <person name="Clermont D."/>
            <person name="Rocha E."/>
            <person name="Yoon E.-J."/>
            <person name="Nemec A."/>
            <person name="Walker B."/>
            <person name="Young S.K."/>
            <person name="Zeng Q."/>
            <person name="Gargeya S."/>
            <person name="Fitzgerald M."/>
            <person name="Haas B."/>
            <person name="Abouelleil A."/>
            <person name="Alvarado L."/>
            <person name="Arachchi H.M."/>
            <person name="Berlin A.M."/>
            <person name="Chapman S.B."/>
            <person name="Dewar J."/>
            <person name="Goldberg J."/>
            <person name="Griggs A."/>
            <person name="Gujja S."/>
            <person name="Hansen M."/>
            <person name="Howarth C."/>
            <person name="Imamovic A."/>
            <person name="Larimer J."/>
            <person name="McCowan C."/>
            <person name="Murphy C."/>
            <person name="Neiman D."/>
            <person name="Pearson M."/>
            <person name="Priest M."/>
            <person name="Roberts A."/>
            <person name="Saif S."/>
            <person name="Shea T."/>
            <person name="Sisk P."/>
            <person name="Sykes S."/>
            <person name="Wortman J."/>
            <person name="Nusbaum C."/>
            <person name="Birren B."/>
        </authorList>
    </citation>
    <scope>NUCLEOTIDE SEQUENCE [LARGE SCALE GENOMIC DNA]</scope>
    <source>
        <strain evidence="7 8">CIP 107469</strain>
    </source>
</reference>
<feature type="transmembrane region" description="Helical" evidence="6">
    <location>
        <begin position="13"/>
        <end position="35"/>
    </location>
</feature>
<dbReference type="Pfam" id="PF01810">
    <property type="entry name" value="LysE"/>
    <property type="match status" value="1"/>
</dbReference>
<keyword evidence="5 6" id="KW-0472">Membrane</keyword>
<dbReference type="InterPro" id="IPR001123">
    <property type="entry name" value="LeuE-type"/>
</dbReference>
<feature type="transmembrane region" description="Helical" evidence="6">
    <location>
        <begin position="157"/>
        <end position="178"/>
    </location>
</feature>
<keyword evidence="8" id="KW-1185">Reference proteome</keyword>
<evidence type="ECO:0000256" key="6">
    <source>
        <dbReference type="SAM" id="Phobius"/>
    </source>
</evidence>
<dbReference type="PANTHER" id="PTHR30086:SF20">
    <property type="entry name" value="ARGININE EXPORTER PROTEIN ARGO-RELATED"/>
    <property type="match status" value="1"/>
</dbReference>